<organism evidence="1 2">
    <name type="scientific">Xenorhabdus szentirmaii DSM 16338</name>
    <dbReference type="NCBI Taxonomy" id="1427518"/>
    <lineage>
        <taxon>Bacteria</taxon>
        <taxon>Pseudomonadati</taxon>
        <taxon>Pseudomonadota</taxon>
        <taxon>Gammaproteobacteria</taxon>
        <taxon>Enterobacterales</taxon>
        <taxon>Morganellaceae</taxon>
        <taxon>Xenorhabdus</taxon>
    </lineage>
</organism>
<dbReference type="Proteomes" id="UP000019202">
    <property type="component" value="Unassembled WGS sequence"/>
</dbReference>
<dbReference type="RefSeq" id="WP_038234152.1">
    <property type="nucleotide sequence ID" value="NZ_CAWLWS010000002.1"/>
</dbReference>
<sequence>MEHIKSTRELSKMPFIIGDADFNKKLRMPSKNVEHTQSFLDNGVTDYTLPEYVVPHGYRLVKSLKKDQFRMIADGKEPETVYLVEVFFREDIVVGKTTCTQIKVWRTVSAKHQEVVSGFPKTFFKHLLMNHNIVVTDEQQTGDGKRFWEAIISWALNMKYNVYASDGTQEDRPLIIIKTMDEFYDKWDEFCWGHDPEVHTHRLVVISRTPLV</sequence>
<name>W1IUT7_9GAMM</name>
<protein>
    <recommendedName>
        <fullName evidence="3">Phage protein</fullName>
    </recommendedName>
</protein>
<reference evidence="1" key="1">
    <citation type="submission" date="2013-11" db="EMBL/GenBank/DDBJ databases">
        <title>Draft genome sequence and annotation of the entomopathogenic bacteria, Xenorhabdus cabanillasi strain JM26 and Xenorhabdus szentirmai strain DSM 16338.</title>
        <authorList>
            <person name="Gualtieri M."/>
            <person name="Ogier J.C."/>
            <person name="Pages S."/>
            <person name="Givaudan A."/>
            <person name="Gaudriault S."/>
        </authorList>
    </citation>
    <scope>NUCLEOTIDE SEQUENCE [LARGE SCALE GENOMIC DNA]</scope>
    <source>
        <strain evidence="1">DSM 16338</strain>
    </source>
</reference>
<accession>W1IUT7</accession>
<evidence type="ECO:0000313" key="2">
    <source>
        <dbReference type="Proteomes" id="UP000019202"/>
    </source>
</evidence>
<proteinExistence type="predicted"/>
<dbReference type="AlphaFoldDB" id="W1IUT7"/>
<keyword evidence="2" id="KW-1185">Reference proteome</keyword>
<gene>
    <name evidence="1" type="ORF">XSR1_100003</name>
</gene>
<evidence type="ECO:0008006" key="3">
    <source>
        <dbReference type="Google" id="ProtNLM"/>
    </source>
</evidence>
<dbReference type="EMBL" id="CBXF010000002">
    <property type="protein sequence ID" value="CDL80950.1"/>
    <property type="molecule type" value="Genomic_DNA"/>
</dbReference>
<evidence type="ECO:0000313" key="1">
    <source>
        <dbReference type="EMBL" id="CDL80950.1"/>
    </source>
</evidence>
<dbReference type="OrthoDB" id="6456577at2"/>
<comment type="caution">
    <text evidence="1">The sequence shown here is derived from an EMBL/GenBank/DDBJ whole genome shotgun (WGS) entry which is preliminary data.</text>
</comment>